<dbReference type="KEGG" id="nfu:107393581"/>
<evidence type="ECO:0000256" key="5">
    <source>
        <dbReference type="PIRSR" id="PIRSR601211-2"/>
    </source>
</evidence>
<dbReference type="Pfam" id="PF00068">
    <property type="entry name" value="Phospholip_A2_1"/>
    <property type="match status" value="1"/>
</dbReference>
<keyword evidence="5" id="KW-0479">Metal-binding</keyword>
<accession>A0A8C6L8L1</accession>
<protein>
    <recommendedName>
        <fullName evidence="8">Phospholipase A2</fullName>
        <ecNumber evidence="8">3.1.1.4</ecNumber>
    </recommendedName>
</protein>
<evidence type="ECO:0000256" key="2">
    <source>
        <dbReference type="ARBA" id="ARBA00022525"/>
    </source>
</evidence>
<evidence type="ECO:0000256" key="8">
    <source>
        <dbReference type="RuleBase" id="RU361236"/>
    </source>
</evidence>
<dbReference type="GO" id="GO:0005576">
    <property type="term" value="C:extracellular region"/>
    <property type="evidence" value="ECO:0007669"/>
    <property type="project" value="UniProtKB-SubCell"/>
</dbReference>
<dbReference type="AlphaFoldDB" id="A0A8C6L8L1"/>
<feature type="disulfide bond" evidence="6">
    <location>
        <begin position="87"/>
        <end position="148"/>
    </location>
</feature>
<dbReference type="PANTHER" id="PTHR11716">
    <property type="entry name" value="PHOSPHOLIPASE A2 FAMILY MEMBER"/>
    <property type="match status" value="1"/>
</dbReference>
<dbReference type="PROSITE" id="PS00118">
    <property type="entry name" value="PA2_HIS"/>
    <property type="match status" value="1"/>
</dbReference>
<dbReference type="EC" id="3.1.1.4" evidence="8"/>
<feature type="binding site" evidence="5">
    <location>
        <position position="75"/>
    </location>
    <ligand>
        <name>Ca(2+)</name>
        <dbReference type="ChEBI" id="CHEBI:29108"/>
    </ligand>
</feature>
<dbReference type="InterPro" id="IPR033113">
    <property type="entry name" value="PLA2_histidine"/>
</dbReference>
<feature type="disulfide bond" evidence="6">
    <location>
        <begin position="104"/>
        <end position="134"/>
    </location>
</feature>
<comment type="cofactor">
    <cofactor evidence="5">
        <name>Ca(2+)</name>
        <dbReference type="ChEBI" id="CHEBI:29108"/>
    </cofactor>
    <text evidence="5">Binds 1 Ca(2+) ion per subunit.</text>
</comment>
<dbReference type="GO" id="GO:0006644">
    <property type="term" value="P:phospholipid metabolic process"/>
    <property type="evidence" value="ECO:0007669"/>
    <property type="project" value="InterPro"/>
</dbReference>
<keyword evidence="12" id="KW-1185">Reference proteome</keyword>
<dbReference type="Gene3D" id="1.20.90.10">
    <property type="entry name" value="Phospholipase A2 domain"/>
    <property type="match status" value="1"/>
</dbReference>
<dbReference type="GO" id="GO:0016042">
    <property type="term" value="P:lipid catabolic process"/>
    <property type="evidence" value="ECO:0007669"/>
    <property type="project" value="InterPro"/>
</dbReference>
<feature type="active site" evidence="4">
    <location>
        <position position="91"/>
    </location>
</feature>
<dbReference type="InterPro" id="IPR016090">
    <property type="entry name" value="PLA2-like_dom"/>
</dbReference>
<comment type="subcellular location">
    <subcellularLocation>
        <location evidence="1 8">Secreted</location>
    </subcellularLocation>
</comment>
<evidence type="ECO:0000313" key="12">
    <source>
        <dbReference type="Proteomes" id="UP000694548"/>
    </source>
</evidence>
<feature type="binding site" evidence="5">
    <location>
        <position position="92"/>
    </location>
    <ligand>
        <name>Ca(2+)</name>
        <dbReference type="ChEBI" id="CHEBI:29108"/>
    </ligand>
</feature>
<reference evidence="10" key="2">
    <citation type="submission" date="2020-03" db="EMBL/GenBank/DDBJ databases">
        <title>Intra-Species Differences in Population Size shape Life History and Genome Evolution.</title>
        <authorList>
            <person name="Willemsen D."/>
            <person name="Cui R."/>
            <person name="Valenzano D.R."/>
        </authorList>
    </citation>
    <scope>NUCLEOTIDE SEQUENCE</scope>
    <source>
        <strain evidence="10">GRZ</strain>
        <tissue evidence="10">Whole</tissue>
    </source>
</reference>
<name>A0A8C6L8L1_NOTFU</name>
<comment type="catalytic activity">
    <reaction evidence="8">
        <text>a 1,2-diacyl-sn-glycero-3-phosphocholine + H2O = a 1-acyl-sn-glycero-3-phosphocholine + a fatty acid + H(+)</text>
        <dbReference type="Rhea" id="RHEA:15801"/>
        <dbReference type="ChEBI" id="CHEBI:15377"/>
        <dbReference type="ChEBI" id="CHEBI:15378"/>
        <dbReference type="ChEBI" id="CHEBI:28868"/>
        <dbReference type="ChEBI" id="CHEBI:57643"/>
        <dbReference type="ChEBI" id="CHEBI:58168"/>
        <dbReference type="EC" id="3.1.1.4"/>
    </reaction>
</comment>
<reference evidence="11" key="1">
    <citation type="submission" date="2014-08" db="EMBL/GenBank/DDBJ databases">
        <authorList>
            <person name="Senf B."/>
            <person name="Petzold A."/>
            <person name="Downie B.R."/>
            <person name="Koch P."/>
            <person name="Platzer M."/>
        </authorList>
    </citation>
    <scope>NUCLEOTIDE SEQUENCE [LARGE SCALE GENOMIC DNA]</scope>
    <source>
        <strain evidence="11">GRZ</strain>
    </source>
</reference>
<evidence type="ECO:0000256" key="4">
    <source>
        <dbReference type="PIRSR" id="PIRSR601211-1"/>
    </source>
</evidence>
<dbReference type="InterPro" id="IPR036444">
    <property type="entry name" value="PLipase_A2_dom_sf"/>
</dbReference>
<reference evidence="11" key="3">
    <citation type="submission" date="2025-05" db="UniProtKB">
        <authorList>
            <consortium name="Ensembl"/>
        </authorList>
    </citation>
    <scope>IDENTIFICATION</scope>
</reference>
<keyword evidence="8" id="KW-0443">Lipid metabolism</keyword>
<dbReference type="PRINTS" id="PR00389">
    <property type="entry name" value="PHPHLIPASEA2"/>
</dbReference>
<feature type="disulfide bond" evidence="6">
    <location>
        <begin position="72"/>
        <end position="88"/>
    </location>
</feature>
<keyword evidence="3 6" id="KW-1015">Disulfide bond</keyword>
<evidence type="ECO:0000256" key="7">
    <source>
        <dbReference type="RuleBase" id="RU003654"/>
    </source>
</evidence>
<dbReference type="GeneTree" id="ENSGT00940000154885"/>
<dbReference type="Ensembl" id="ENSNFUT00015017189.1">
    <property type="protein sequence ID" value="ENSNFUP00015016412.1"/>
    <property type="gene ID" value="ENSNFUG00015007871.1"/>
</dbReference>
<dbReference type="SMART" id="SM00085">
    <property type="entry name" value="PA2c"/>
    <property type="match status" value="1"/>
</dbReference>
<dbReference type="FunFam" id="1.20.90.10:FF:000007">
    <property type="entry name" value="Acidic phospholipase A2"/>
    <property type="match status" value="1"/>
</dbReference>
<comment type="similarity">
    <text evidence="7">Belongs to the phospholipase A2 family.</text>
</comment>
<dbReference type="GeneID" id="107393581"/>
<sequence length="168" mass="18362">MSDVKLQLGTIQQRFTSPSSSAMNGRALLLLLIAGVAGRARHRRNLVQLAEMISCVQPGVSPLRYNNYGCWCGLGGSGKPVDGVDKCCKTHDQCYSTSRSVPECSSIVDSPYTIVYDYTCSNKQVECSDTNNKCQAAVCKCDKAVAQCFARNPYHPKNKDLDKSHCVD</sequence>
<feature type="disulfide bond" evidence="6">
    <location>
        <begin position="94"/>
        <end position="141"/>
    </location>
</feature>
<dbReference type="RefSeq" id="XP_015827527.1">
    <property type="nucleotide sequence ID" value="XM_015972041.3"/>
</dbReference>
<evidence type="ECO:0000313" key="11">
    <source>
        <dbReference type="Ensembl" id="ENSNFUP00015016412.1"/>
    </source>
</evidence>
<evidence type="ECO:0000256" key="3">
    <source>
        <dbReference type="ARBA" id="ARBA00023157"/>
    </source>
</evidence>
<dbReference type="OrthoDB" id="5841574at2759"/>
<dbReference type="SUPFAM" id="SSF48619">
    <property type="entry name" value="Phospholipase A2, PLA2"/>
    <property type="match status" value="1"/>
</dbReference>
<dbReference type="GO" id="GO:0005543">
    <property type="term" value="F:phospholipid binding"/>
    <property type="evidence" value="ECO:0007669"/>
    <property type="project" value="TreeGrafter"/>
</dbReference>
<dbReference type="GO" id="GO:0005509">
    <property type="term" value="F:calcium ion binding"/>
    <property type="evidence" value="ECO:0007669"/>
    <property type="project" value="InterPro"/>
</dbReference>
<dbReference type="RefSeq" id="XP_054587279.1">
    <property type="nucleotide sequence ID" value="XM_054731304.2"/>
</dbReference>
<evidence type="ECO:0000256" key="1">
    <source>
        <dbReference type="ARBA" id="ARBA00004613"/>
    </source>
</evidence>
<feature type="domain" description="Phospholipase A2-like central" evidence="9">
    <location>
        <begin position="45"/>
        <end position="167"/>
    </location>
</feature>
<dbReference type="Proteomes" id="UP000694548">
    <property type="component" value="Chromosome sgr18"/>
</dbReference>
<gene>
    <name evidence="10 11" type="primary">pla2g1b</name>
    <name evidence="10" type="ORF">G4P62_016478</name>
</gene>
<dbReference type="Proteomes" id="UP000822369">
    <property type="component" value="Chromosome 19"/>
</dbReference>
<dbReference type="InterPro" id="IPR001211">
    <property type="entry name" value="PLA2"/>
</dbReference>
<keyword evidence="8" id="KW-0378">Hydrolase</keyword>
<evidence type="ECO:0000313" key="10">
    <source>
        <dbReference type="EMBL" id="KAF7199749.1"/>
    </source>
</evidence>
<feature type="active site" evidence="4">
    <location>
        <position position="142"/>
    </location>
</feature>
<dbReference type="GO" id="GO:0050482">
    <property type="term" value="P:arachidonate secretion"/>
    <property type="evidence" value="ECO:0007669"/>
    <property type="project" value="InterPro"/>
</dbReference>
<dbReference type="CDD" id="cd00125">
    <property type="entry name" value="PLA2c"/>
    <property type="match status" value="1"/>
</dbReference>
<feature type="binding site" evidence="5">
    <location>
        <position position="73"/>
    </location>
    <ligand>
        <name>Ca(2+)</name>
        <dbReference type="ChEBI" id="CHEBI:29108"/>
    </ligand>
</feature>
<organism evidence="11 12">
    <name type="scientific">Nothobranchius furzeri</name>
    <name type="common">Turquoise killifish</name>
    <dbReference type="NCBI Taxonomy" id="105023"/>
    <lineage>
        <taxon>Eukaryota</taxon>
        <taxon>Metazoa</taxon>
        <taxon>Chordata</taxon>
        <taxon>Craniata</taxon>
        <taxon>Vertebrata</taxon>
        <taxon>Euteleostomi</taxon>
        <taxon>Actinopterygii</taxon>
        <taxon>Neopterygii</taxon>
        <taxon>Teleostei</taxon>
        <taxon>Neoteleostei</taxon>
        <taxon>Acanthomorphata</taxon>
        <taxon>Ovalentaria</taxon>
        <taxon>Atherinomorphae</taxon>
        <taxon>Cyprinodontiformes</taxon>
        <taxon>Nothobranchiidae</taxon>
        <taxon>Nothobranchius</taxon>
    </lineage>
</organism>
<dbReference type="GO" id="GO:0047498">
    <property type="term" value="F:calcium-dependent phospholipase A2 activity"/>
    <property type="evidence" value="ECO:0007669"/>
    <property type="project" value="TreeGrafter"/>
</dbReference>
<dbReference type="PANTHER" id="PTHR11716:SF51">
    <property type="entry name" value="PHOSPHOLIPASE A2"/>
    <property type="match status" value="1"/>
</dbReference>
<dbReference type="CTD" id="5319"/>
<dbReference type="EMBL" id="JAAVVJ010000019">
    <property type="protein sequence ID" value="KAF7199749.1"/>
    <property type="molecule type" value="Genomic_DNA"/>
</dbReference>
<keyword evidence="2 8" id="KW-0964">Secreted</keyword>
<proteinExistence type="inferred from homology"/>
<evidence type="ECO:0000256" key="6">
    <source>
        <dbReference type="PIRSR" id="PIRSR601211-3"/>
    </source>
</evidence>
<evidence type="ECO:0000259" key="9">
    <source>
        <dbReference type="SMART" id="SM00085"/>
    </source>
</evidence>
<keyword evidence="5 8" id="KW-0106">Calcium</keyword>
<feature type="disulfide bond" evidence="6">
    <location>
        <begin position="127"/>
        <end position="139"/>
    </location>
</feature>